<evidence type="ECO:0000313" key="2">
    <source>
        <dbReference type="Proteomes" id="UP000799302"/>
    </source>
</evidence>
<keyword evidence="2" id="KW-1185">Reference proteome</keyword>
<dbReference type="AlphaFoldDB" id="A0A6A6TVY2"/>
<feature type="non-terminal residue" evidence="1">
    <location>
        <position position="1"/>
    </location>
</feature>
<dbReference type="Proteomes" id="UP000799302">
    <property type="component" value="Unassembled WGS sequence"/>
</dbReference>
<accession>A0A6A6TVY2</accession>
<organism evidence="1 2">
    <name type="scientific">Microthyrium microscopicum</name>
    <dbReference type="NCBI Taxonomy" id="703497"/>
    <lineage>
        <taxon>Eukaryota</taxon>
        <taxon>Fungi</taxon>
        <taxon>Dikarya</taxon>
        <taxon>Ascomycota</taxon>
        <taxon>Pezizomycotina</taxon>
        <taxon>Dothideomycetes</taxon>
        <taxon>Dothideomycetes incertae sedis</taxon>
        <taxon>Microthyriales</taxon>
        <taxon>Microthyriaceae</taxon>
        <taxon>Microthyrium</taxon>
    </lineage>
</organism>
<reference evidence="1" key="1">
    <citation type="journal article" date="2020" name="Stud. Mycol.">
        <title>101 Dothideomycetes genomes: a test case for predicting lifestyles and emergence of pathogens.</title>
        <authorList>
            <person name="Haridas S."/>
            <person name="Albert R."/>
            <person name="Binder M."/>
            <person name="Bloem J."/>
            <person name="Labutti K."/>
            <person name="Salamov A."/>
            <person name="Andreopoulos B."/>
            <person name="Baker S."/>
            <person name="Barry K."/>
            <person name="Bills G."/>
            <person name="Bluhm B."/>
            <person name="Cannon C."/>
            <person name="Castanera R."/>
            <person name="Culley D."/>
            <person name="Daum C."/>
            <person name="Ezra D."/>
            <person name="Gonzalez J."/>
            <person name="Henrissat B."/>
            <person name="Kuo A."/>
            <person name="Liang C."/>
            <person name="Lipzen A."/>
            <person name="Lutzoni F."/>
            <person name="Magnuson J."/>
            <person name="Mondo S."/>
            <person name="Nolan M."/>
            <person name="Ohm R."/>
            <person name="Pangilinan J."/>
            <person name="Park H.-J."/>
            <person name="Ramirez L."/>
            <person name="Alfaro M."/>
            <person name="Sun H."/>
            <person name="Tritt A."/>
            <person name="Yoshinaga Y."/>
            <person name="Zwiers L.-H."/>
            <person name="Turgeon B."/>
            <person name="Goodwin S."/>
            <person name="Spatafora J."/>
            <person name="Crous P."/>
            <person name="Grigoriev I."/>
        </authorList>
    </citation>
    <scope>NUCLEOTIDE SEQUENCE</scope>
    <source>
        <strain evidence="1">CBS 115976</strain>
    </source>
</reference>
<dbReference type="EMBL" id="MU004247">
    <property type="protein sequence ID" value="KAF2663133.1"/>
    <property type="molecule type" value="Genomic_DNA"/>
</dbReference>
<sequence>IRQVSCYTLLSGFRLPWPPSCCLDALTLFVVSDERAFRHLNRAFGSSRIASSAYQKWPTSNVHSNAHVQLSDKSFLHI</sequence>
<proteinExistence type="predicted"/>
<gene>
    <name evidence="1" type="ORF">BT63DRAFT_380493</name>
</gene>
<dbReference type="OrthoDB" id="4383808at2759"/>
<protein>
    <submittedName>
        <fullName evidence="1">Uncharacterized protein</fullName>
    </submittedName>
</protein>
<evidence type="ECO:0000313" key="1">
    <source>
        <dbReference type="EMBL" id="KAF2663133.1"/>
    </source>
</evidence>
<name>A0A6A6TVY2_9PEZI</name>